<feature type="compositionally biased region" description="Basic and acidic residues" evidence="8">
    <location>
        <begin position="223"/>
        <end position="236"/>
    </location>
</feature>
<evidence type="ECO:0000313" key="11">
    <source>
        <dbReference type="EMBL" id="KAG5455784.1"/>
    </source>
</evidence>
<dbReference type="AlphaFoldDB" id="A0A8H8DEH4"/>
<dbReference type="GO" id="GO:0005743">
    <property type="term" value="C:mitochondrial inner membrane"/>
    <property type="evidence" value="ECO:0007669"/>
    <property type="project" value="UniProtKB-SubCell"/>
</dbReference>
<name>A0A8H8DEH4_9FUNG</name>
<feature type="domain" description="Letm1 RBD" evidence="10">
    <location>
        <begin position="368"/>
        <end position="511"/>
    </location>
</feature>
<dbReference type="EMBL" id="JAEFCI010012805">
    <property type="protein sequence ID" value="KAG5455784.1"/>
    <property type="molecule type" value="Genomic_DNA"/>
</dbReference>
<evidence type="ECO:0000256" key="5">
    <source>
        <dbReference type="ARBA" id="ARBA00023128"/>
    </source>
</evidence>
<keyword evidence="6 9" id="KW-0472">Membrane</keyword>
<dbReference type="InterPro" id="IPR044202">
    <property type="entry name" value="LETM1/MDM38-like"/>
</dbReference>
<keyword evidence="3" id="KW-0999">Mitochondrion inner membrane</keyword>
<protein>
    <submittedName>
        <fullName evidence="11">LETM1-like protein-domain-containing protein</fullName>
    </submittedName>
</protein>
<feature type="transmembrane region" description="Helical" evidence="9">
    <location>
        <begin position="322"/>
        <end position="345"/>
    </location>
</feature>
<keyword evidence="4 9" id="KW-1133">Transmembrane helix</keyword>
<feature type="compositionally biased region" description="Pro residues" evidence="8">
    <location>
        <begin position="27"/>
        <end position="38"/>
    </location>
</feature>
<comment type="subcellular location">
    <subcellularLocation>
        <location evidence="1">Mitochondrion inner membrane</location>
        <topology evidence="1">Single-pass membrane protein</topology>
    </subcellularLocation>
</comment>
<evidence type="ECO:0000256" key="4">
    <source>
        <dbReference type="ARBA" id="ARBA00022989"/>
    </source>
</evidence>
<keyword evidence="5 7" id="KW-0496">Mitochondrion</keyword>
<dbReference type="OrthoDB" id="275278at2759"/>
<accession>A0A8H8DEH4</accession>
<dbReference type="GO" id="GO:0030003">
    <property type="term" value="P:intracellular monoatomic cation homeostasis"/>
    <property type="evidence" value="ECO:0007669"/>
    <property type="project" value="TreeGrafter"/>
</dbReference>
<evidence type="ECO:0000256" key="8">
    <source>
        <dbReference type="SAM" id="MobiDB-lite"/>
    </source>
</evidence>
<evidence type="ECO:0000313" key="12">
    <source>
        <dbReference type="Proteomes" id="UP000673691"/>
    </source>
</evidence>
<comment type="caution">
    <text evidence="11">The sequence shown here is derived from an EMBL/GenBank/DDBJ whole genome shotgun (WGS) entry which is preliminary data.</text>
</comment>
<organism evidence="11 12">
    <name type="scientific">Olpidium bornovanus</name>
    <dbReference type="NCBI Taxonomy" id="278681"/>
    <lineage>
        <taxon>Eukaryota</taxon>
        <taxon>Fungi</taxon>
        <taxon>Fungi incertae sedis</taxon>
        <taxon>Olpidiomycota</taxon>
        <taxon>Olpidiomycotina</taxon>
        <taxon>Olpidiomycetes</taxon>
        <taxon>Olpidiales</taxon>
        <taxon>Olpidiaceae</taxon>
        <taxon>Olpidium</taxon>
    </lineage>
</organism>
<evidence type="ECO:0000256" key="3">
    <source>
        <dbReference type="ARBA" id="ARBA00022792"/>
    </source>
</evidence>
<feature type="region of interest" description="Disordered" evidence="8">
    <location>
        <begin position="212"/>
        <end position="236"/>
    </location>
</feature>
<sequence>MYCTLSDRHAGLPPVLAKRAPAASSANPPPPPPPPAPPALAHQARFRLFDRTPAVSPMAGPGQQGRDAFLRRPLVRAVRLTKRFPAHARGQQRAAVLAPTALSGPLPTVGICLLPSWLLASSVAAAVAPWESLQGTASLAGESRGALARWNPRRALERYKCCSWRSRPYAVSPLAGNATRLFSRTREVSAGTRLRRESLMATLTPVLRVCRSPDSGAAAQPKHPHDEKAEKDTMASRAARHEKEVKEADAIMAAANGSADPAIVVKKDVWARVKEGAKHYWDGSRLLAYEVKISTKLLYRLAKGDTLTRREHRQLKRTTADMLRLVPFLVFVIVPFLEFLLPVVLKLFPNMLPSTFEDKDLAEAKKKKLLKVRLDVAEFLQDTIGEIGIQGSSSNAKAAKEFADFFRNIRTTGNLASAENISKMAKRFEDDITLENLSRPQLVSMCRYMNINAFGTDNFLRFQIRNKMLKLKTDDKVSLFLLVTEEYFSLSAEAETRRTFPKRRSLAAGPP</sequence>
<evidence type="ECO:0000256" key="9">
    <source>
        <dbReference type="SAM" id="Phobius"/>
    </source>
</evidence>
<dbReference type="Pfam" id="PF07766">
    <property type="entry name" value="LETM1_RBD"/>
    <property type="match status" value="1"/>
</dbReference>
<gene>
    <name evidence="11" type="ORF">BJ554DRAFT_4685</name>
</gene>
<dbReference type="Proteomes" id="UP000673691">
    <property type="component" value="Unassembled WGS sequence"/>
</dbReference>
<dbReference type="PANTHER" id="PTHR14009:SF1">
    <property type="entry name" value="MITOCHONDRIAL PROTON_CALCIUM EXCHANGER PROTEIN"/>
    <property type="match status" value="1"/>
</dbReference>
<evidence type="ECO:0000256" key="7">
    <source>
        <dbReference type="PROSITE-ProRule" id="PRU01094"/>
    </source>
</evidence>
<keyword evidence="2 9" id="KW-0812">Transmembrane</keyword>
<evidence type="ECO:0000256" key="1">
    <source>
        <dbReference type="ARBA" id="ARBA00004434"/>
    </source>
</evidence>
<dbReference type="GO" id="GO:0043022">
    <property type="term" value="F:ribosome binding"/>
    <property type="evidence" value="ECO:0007669"/>
    <property type="project" value="InterPro"/>
</dbReference>
<dbReference type="PROSITE" id="PS51758">
    <property type="entry name" value="LETM1_RBD"/>
    <property type="match status" value="1"/>
</dbReference>
<proteinExistence type="predicted"/>
<dbReference type="InterPro" id="IPR033122">
    <property type="entry name" value="LETM1-like_RBD"/>
</dbReference>
<keyword evidence="12" id="KW-1185">Reference proteome</keyword>
<reference evidence="11 12" key="1">
    <citation type="journal article" name="Sci. Rep.">
        <title>Genome-scale phylogenetic analyses confirm Olpidium as the closest living zoosporic fungus to the non-flagellated, terrestrial fungi.</title>
        <authorList>
            <person name="Chang Y."/>
            <person name="Rochon D."/>
            <person name="Sekimoto S."/>
            <person name="Wang Y."/>
            <person name="Chovatia M."/>
            <person name="Sandor L."/>
            <person name="Salamov A."/>
            <person name="Grigoriev I.V."/>
            <person name="Stajich J.E."/>
            <person name="Spatafora J.W."/>
        </authorList>
    </citation>
    <scope>NUCLEOTIDE SEQUENCE [LARGE SCALE GENOMIC DNA]</scope>
    <source>
        <strain evidence="11">S191</strain>
    </source>
</reference>
<feature type="region of interest" description="Disordered" evidence="8">
    <location>
        <begin position="18"/>
        <end position="40"/>
    </location>
</feature>
<evidence type="ECO:0000259" key="10">
    <source>
        <dbReference type="PROSITE" id="PS51758"/>
    </source>
</evidence>
<dbReference type="PANTHER" id="PTHR14009">
    <property type="entry name" value="LEUCINE ZIPPER-EF-HAND CONTAINING TRANSMEMBRANE PROTEIN"/>
    <property type="match status" value="1"/>
</dbReference>
<evidence type="ECO:0000256" key="6">
    <source>
        <dbReference type="ARBA" id="ARBA00023136"/>
    </source>
</evidence>
<evidence type="ECO:0000256" key="2">
    <source>
        <dbReference type="ARBA" id="ARBA00022692"/>
    </source>
</evidence>